<gene>
    <name evidence="2" type="ORF">LUZ61_010045</name>
</gene>
<dbReference type="AlphaFoldDB" id="A0AAD5ZYH8"/>
<keyword evidence="3" id="KW-1185">Reference proteome</keyword>
<dbReference type="PANTHER" id="PTHR35114:SF2">
    <property type="entry name" value="OS04G0129600 PROTEIN"/>
    <property type="match status" value="1"/>
</dbReference>
<evidence type="ECO:0000313" key="2">
    <source>
        <dbReference type="EMBL" id="KAJ3706340.1"/>
    </source>
</evidence>
<dbReference type="EMBL" id="JAMRDG010000001">
    <property type="protein sequence ID" value="KAJ3706340.1"/>
    <property type="molecule type" value="Genomic_DNA"/>
</dbReference>
<reference evidence="2 3" key="1">
    <citation type="journal article" date="2022" name="Cell">
        <title>Repeat-based holocentromeres influence genome architecture and karyotype evolution.</title>
        <authorList>
            <person name="Hofstatter P.G."/>
            <person name="Thangavel G."/>
            <person name="Lux T."/>
            <person name="Neumann P."/>
            <person name="Vondrak T."/>
            <person name="Novak P."/>
            <person name="Zhang M."/>
            <person name="Costa L."/>
            <person name="Castellani M."/>
            <person name="Scott A."/>
            <person name="Toegelov H."/>
            <person name="Fuchs J."/>
            <person name="Mata-Sucre Y."/>
            <person name="Dias Y."/>
            <person name="Vanzela A.L.L."/>
            <person name="Huettel B."/>
            <person name="Almeida C.C.S."/>
            <person name="Simkova H."/>
            <person name="Souza G."/>
            <person name="Pedrosa-Harand A."/>
            <person name="Macas J."/>
            <person name="Mayer K.F.X."/>
            <person name="Houben A."/>
            <person name="Marques A."/>
        </authorList>
    </citation>
    <scope>NUCLEOTIDE SEQUENCE [LARGE SCALE GENOMIC DNA]</scope>
    <source>
        <strain evidence="2">RhyTen1mFocal</strain>
    </source>
</reference>
<feature type="transmembrane region" description="Helical" evidence="1">
    <location>
        <begin position="83"/>
        <end position="105"/>
    </location>
</feature>
<name>A0AAD5ZYH8_9POAL</name>
<organism evidence="2 3">
    <name type="scientific">Rhynchospora tenuis</name>
    <dbReference type="NCBI Taxonomy" id="198213"/>
    <lineage>
        <taxon>Eukaryota</taxon>
        <taxon>Viridiplantae</taxon>
        <taxon>Streptophyta</taxon>
        <taxon>Embryophyta</taxon>
        <taxon>Tracheophyta</taxon>
        <taxon>Spermatophyta</taxon>
        <taxon>Magnoliopsida</taxon>
        <taxon>Liliopsida</taxon>
        <taxon>Poales</taxon>
        <taxon>Cyperaceae</taxon>
        <taxon>Cyperoideae</taxon>
        <taxon>Rhynchosporeae</taxon>
        <taxon>Rhynchospora</taxon>
    </lineage>
</organism>
<proteinExistence type="predicted"/>
<dbReference type="Proteomes" id="UP001210211">
    <property type="component" value="Unassembled WGS sequence"/>
</dbReference>
<dbReference type="PANTHER" id="PTHR35114">
    <property type="entry name" value="CYTOCHROME OXIDASE COMPLEX ASSEMBLY PROTEIN"/>
    <property type="match status" value="1"/>
</dbReference>
<evidence type="ECO:0000256" key="1">
    <source>
        <dbReference type="SAM" id="Phobius"/>
    </source>
</evidence>
<keyword evidence="1" id="KW-0472">Membrane</keyword>
<evidence type="ECO:0000313" key="3">
    <source>
        <dbReference type="Proteomes" id="UP001210211"/>
    </source>
</evidence>
<keyword evidence="1" id="KW-1133">Transmembrane helix</keyword>
<protein>
    <submittedName>
        <fullName evidence="2">Uncharacterized protein</fullName>
    </submittedName>
</protein>
<accession>A0AAD5ZYH8</accession>
<keyword evidence="1" id="KW-0812">Transmembrane</keyword>
<comment type="caution">
    <text evidence="2">The sequence shown here is derived from an EMBL/GenBank/DDBJ whole genome shotgun (WGS) entry which is preliminary data.</text>
</comment>
<sequence length="232" mass="25131">MDQAHKCSNTLKSFTRGYFLDSGDWGVRTRKSLDMFRRVLSTPIRFRSIVNDGNGFCSASGASSVPTPEAESKAHLGRRVAQLLMIGVTGGIAISGISDFVIFYGCTDQALEKARQNKKIVEAIGEPIVRGPWYSSTLALNQKKHSLSCTCPISGPQGSGLLKLKAVQTGDDNWLSFLGHRDWDILIMDAILSIPSKEGNVQTIRVSIPDNMAPSPADCKPCNSQACTAPQK</sequence>